<protein>
    <submittedName>
        <fullName evidence="2">Uncharacterized protein</fullName>
    </submittedName>
</protein>
<evidence type="ECO:0000313" key="2">
    <source>
        <dbReference type="EMBL" id="KAL3815316.1"/>
    </source>
</evidence>
<feature type="region of interest" description="Disordered" evidence="1">
    <location>
        <begin position="1"/>
        <end position="189"/>
    </location>
</feature>
<gene>
    <name evidence="2" type="ORF">ACHAXA_009998</name>
</gene>
<dbReference type="AlphaFoldDB" id="A0ABD3RT76"/>
<feature type="region of interest" description="Disordered" evidence="1">
    <location>
        <begin position="426"/>
        <end position="453"/>
    </location>
</feature>
<feature type="compositionally biased region" description="Polar residues" evidence="1">
    <location>
        <begin position="40"/>
        <end position="56"/>
    </location>
</feature>
<feature type="compositionally biased region" description="Low complexity" evidence="1">
    <location>
        <begin position="238"/>
        <end position="260"/>
    </location>
</feature>
<reference evidence="2 3" key="1">
    <citation type="submission" date="2024-10" db="EMBL/GenBank/DDBJ databases">
        <title>Updated reference genomes for cyclostephanoid diatoms.</title>
        <authorList>
            <person name="Roberts W.R."/>
            <person name="Alverson A.J."/>
        </authorList>
    </citation>
    <scope>NUCLEOTIDE SEQUENCE [LARGE SCALE GENOMIC DNA]</scope>
    <source>
        <strain evidence="2 3">AJA228-03</strain>
    </source>
</reference>
<accession>A0ABD3RT76</accession>
<feature type="compositionally biased region" description="Gly residues" evidence="1">
    <location>
        <begin position="261"/>
        <end position="272"/>
    </location>
</feature>
<evidence type="ECO:0000313" key="3">
    <source>
        <dbReference type="Proteomes" id="UP001530377"/>
    </source>
</evidence>
<dbReference type="Proteomes" id="UP001530377">
    <property type="component" value="Unassembled WGS sequence"/>
</dbReference>
<feature type="region of interest" description="Disordered" evidence="1">
    <location>
        <begin position="236"/>
        <end position="310"/>
    </location>
</feature>
<organism evidence="2 3">
    <name type="scientific">Cyclostephanos tholiformis</name>
    <dbReference type="NCBI Taxonomy" id="382380"/>
    <lineage>
        <taxon>Eukaryota</taxon>
        <taxon>Sar</taxon>
        <taxon>Stramenopiles</taxon>
        <taxon>Ochrophyta</taxon>
        <taxon>Bacillariophyta</taxon>
        <taxon>Coscinodiscophyceae</taxon>
        <taxon>Thalassiosirophycidae</taxon>
        <taxon>Stephanodiscales</taxon>
        <taxon>Stephanodiscaceae</taxon>
        <taxon>Cyclostephanos</taxon>
    </lineage>
</organism>
<name>A0ABD3RT76_9STRA</name>
<evidence type="ECO:0000256" key="1">
    <source>
        <dbReference type="SAM" id="MobiDB-lite"/>
    </source>
</evidence>
<feature type="compositionally biased region" description="Low complexity" evidence="1">
    <location>
        <begin position="65"/>
        <end position="74"/>
    </location>
</feature>
<dbReference type="EMBL" id="JALLPB020000204">
    <property type="protein sequence ID" value="KAL3815316.1"/>
    <property type="molecule type" value="Genomic_DNA"/>
</dbReference>
<keyword evidence="3" id="KW-1185">Reference proteome</keyword>
<feature type="compositionally biased region" description="Low complexity" evidence="1">
    <location>
        <begin position="90"/>
        <end position="116"/>
    </location>
</feature>
<sequence>MAVMTSPVEEEENNPAGDDPASSSSDRMVAENDGFYHSPNPASSTRGDGSFGNSNHAPWGGGSGSFNSPNPASSWGLEGESVSFGNSYQTLLGLSSGTIGGVNNNDDVDINNNNNNCPVAEPPRPPYGTEGRATSTPSYGSDDSHRDARSSSLGTLGATTPTSYSSVYRRRATTNSDPSTPGGSSSQRISDLRHELSLMGDVTDAEISVMLIENDRASEELRLSQMSFEVGGGSFAVGGSDSLSRSMSRSSTSSSLRARAGAGGGGGGGGGNSSRNNNSSNTEGARRRRWHPCEQPQSRPGAYSTGISTGGARANGQYDVGFIDPIELEMKKIDAISSVKDTLNQRLGYVLPESQYEEMERKYREEESAMMASSHRRRDIRPTLPAMMMWDAPPPSRRSQVIKEPDMPVLSGPLPFPWSFGASSRGSDGGMDYAVRSPDGVVEETNDVHGRTS</sequence>
<proteinExistence type="predicted"/>
<comment type="caution">
    <text evidence="2">The sequence shown here is derived from an EMBL/GenBank/DDBJ whole genome shotgun (WGS) entry which is preliminary data.</text>
</comment>
<feature type="compositionally biased region" description="Polar residues" evidence="1">
    <location>
        <begin position="173"/>
        <end position="189"/>
    </location>
</feature>
<feature type="compositionally biased region" description="Polar residues" evidence="1">
    <location>
        <begin position="153"/>
        <end position="166"/>
    </location>
</feature>